<gene>
    <name evidence="2" type="ORF">COCON_G00174220</name>
</gene>
<protein>
    <submittedName>
        <fullName evidence="2">Uncharacterized protein</fullName>
    </submittedName>
</protein>
<comment type="caution">
    <text evidence="2">The sequence shown here is derived from an EMBL/GenBank/DDBJ whole genome shotgun (WGS) entry which is preliminary data.</text>
</comment>
<feature type="region of interest" description="Disordered" evidence="1">
    <location>
        <begin position="234"/>
        <end position="258"/>
    </location>
</feature>
<evidence type="ECO:0000256" key="1">
    <source>
        <dbReference type="SAM" id="MobiDB-lite"/>
    </source>
</evidence>
<feature type="region of interest" description="Disordered" evidence="1">
    <location>
        <begin position="1"/>
        <end position="138"/>
    </location>
</feature>
<dbReference type="EMBL" id="JAFJMO010000013">
    <property type="protein sequence ID" value="KAJ8258410.1"/>
    <property type="molecule type" value="Genomic_DNA"/>
</dbReference>
<sequence length="258" mass="27512">MFFTGPMPKSDKSPRCSLTETALPPPRPKPPSPHPSSSQDASQVPNRVLSREVQTQNVTQSREEDGSPAGSSSEAKAGAGREQGARLAGSFGDSPAPVPVGGRWIAGGSLRSSGARRASRKLSPPAHRQPPRRGFAPHTFAEIHAGSFAEKAPVAVRGVMQTWDELAPGISWLPSVQKKTTTDTAAVRAEPGRGPGAERGDGSPGLPVTYISTSAPLCPRRFQDKRLTRPVPITLGQLRNQSQTEHSQRAENWARARN</sequence>
<evidence type="ECO:0000313" key="3">
    <source>
        <dbReference type="Proteomes" id="UP001152803"/>
    </source>
</evidence>
<dbReference type="Proteomes" id="UP001152803">
    <property type="component" value="Unassembled WGS sequence"/>
</dbReference>
<name>A0A9Q1D490_CONCO</name>
<proteinExistence type="predicted"/>
<feature type="compositionally biased region" description="Basic and acidic residues" evidence="1">
    <location>
        <begin position="246"/>
        <end position="258"/>
    </location>
</feature>
<dbReference type="AlphaFoldDB" id="A0A9Q1D490"/>
<keyword evidence="3" id="KW-1185">Reference proteome</keyword>
<evidence type="ECO:0000313" key="2">
    <source>
        <dbReference type="EMBL" id="KAJ8258410.1"/>
    </source>
</evidence>
<reference evidence="2" key="1">
    <citation type="journal article" date="2023" name="Science">
        <title>Genome structures resolve the early diversification of teleost fishes.</title>
        <authorList>
            <person name="Parey E."/>
            <person name="Louis A."/>
            <person name="Montfort J."/>
            <person name="Bouchez O."/>
            <person name="Roques C."/>
            <person name="Iampietro C."/>
            <person name="Lluch J."/>
            <person name="Castinel A."/>
            <person name="Donnadieu C."/>
            <person name="Desvignes T."/>
            <person name="Floi Bucao C."/>
            <person name="Jouanno E."/>
            <person name="Wen M."/>
            <person name="Mejri S."/>
            <person name="Dirks R."/>
            <person name="Jansen H."/>
            <person name="Henkel C."/>
            <person name="Chen W.J."/>
            <person name="Zahm M."/>
            <person name="Cabau C."/>
            <person name="Klopp C."/>
            <person name="Thompson A.W."/>
            <person name="Robinson-Rechavi M."/>
            <person name="Braasch I."/>
            <person name="Lecointre G."/>
            <person name="Bobe J."/>
            <person name="Postlethwait J.H."/>
            <person name="Berthelot C."/>
            <person name="Roest Crollius H."/>
            <person name="Guiguen Y."/>
        </authorList>
    </citation>
    <scope>NUCLEOTIDE SEQUENCE</scope>
    <source>
        <strain evidence="2">Concon-B</strain>
    </source>
</reference>
<feature type="region of interest" description="Disordered" evidence="1">
    <location>
        <begin position="177"/>
        <end position="212"/>
    </location>
</feature>
<feature type="compositionally biased region" description="Pro residues" evidence="1">
    <location>
        <begin position="23"/>
        <end position="34"/>
    </location>
</feature>
<feature type="compositionally biased region" description="Low complexity" evidence="1">
    <location>
        <begin position="106"/>
        <end position="116"/>
    </location>
</feature>
<feature type="compositionally biased region" description="Low complexity" evidence="1">
    <location>
        <begin position="67"/>
        <end position="80"/>
    </location>
</feature>
<accession>A0A9Q1D490</accession>
<organism evidence="2 3">
    <name type="scientific">Conger conger</name>
    <name type="common">Conger eel</name>
    <name type="synonym">Muraena conger</name>
    <dbReference type="NCBI Taxonomy" id="82655"/>
    <lineage>
        <taxon>Eukaryota</taxon>
        <taxon>Metazoa</taxon>
        <taxon>Chordata</taxon>
        <taxon>Craniata</taxon>
        <taxon>Vertebrata</taxon>
        <taxon>Euteleostomi</taxon>
        <taxon>Actinopterygii</taxon>
        <taxon>Neopterygii</taxon>
        <taxon>Teleostei</taxon>
        <taxon>Anguilliformes</taxon>
        <taxon>Congridae</taxon>
        <taxon>Conger</taxon>
    </lineage>
</organism>